<dbReference type="GO" id="GO:0016853">
    <property type="term" value="F:isomerase activity"/>
    <property type="evidence" value="ECO:0007669"/>
    <property type="project" value="UniProtKB-KW"/>
</dbReference>
<dbReference type="InterPro" id="IPR016886">
    <property type="entry name" value="UCP028458_glyceroPtfrase"/>
</dbReference>
<accession>A0AAF0C7N8</accession>
<dbReference type="Pfam" id="PF02350">
    <property type="entry name" value="Epimerase_2"/>
    <property type="match status" value="1"/>
</dbReference>
<dbReference type="InterPro" id="IPR043148">
    <property type="entry name" value="TagF_C"/>
</dbReference>
<name>A0AAF0C7N8_9GAMM</name>
<sequence>MKRYLFFVSQLYSLSIVRPLQKAIRERGDEVAWFLNQKQYADYLNEDEKQLATVQDVMDYNPCAVFVASNTVPDFFPGIKVQLFHGFNAQKRDENKGHFRLRGFFDLYCTQGPSTTEPFEALAKEHQNFEVVETGWSKMDPLFEPFTAKPYYPFEQSLAKPDNQAADAQQGKKPTILMTSTFTPALSAAFHLFDEVKRMSQREDWNWLITFHPKMDPEIVSKYKSLASDNLHFVETDDIIPLLQEADLMLSDTSSIISEFLLQRKPAVTFRNRVPGPHLVNITETADIEQAIEQALTKPPELMSAIEDYINLIHPYMDGKSSHRVIDATDSLVERGRKHLKAKPLNLYRRLKVRHKYGYYKFW</sequence>
<reference evidence="3 4" key="2">
    <citation type="journal article" date="2022" name="Mar. Drugs">
        <title>Bioassay-Guided Fractionation Leads to the Detection of Cholic Acid Generated by the Rare Thalassomonas sp.</title>
        <authorList>
            <person name="Pheiffer F."/>
            <person name="Schneider Y.K."/>
            <person name="Hansen E.H."/>
            <person name="Andersen J.H."/>
            <person name="Isaksson J."/>
            <person name="Busche T."/>
            <person name="R C."/>
            <person name="Kalinowski J."/>
            <person name="Zyl L.V."/>
            <person name="Trindade M."/>
        </authorList>
    </citation>
    <scope>NUCLEOTIDE SEQUENCE [LARGE SCALE GENOMIC DNA]</scope>
    <source>
        <strain evidence="3 4">XOM25</strain>
    </source>
</reference>
<evidence type="ECO:0000313" key="3">
    <source>
        <dbReference type="EMBL" id="WDE03360.1"/>
    </source>
</evidence>
<keyword evidence="4" id="KW-1185">Reference proteome</keyword>
<dbReference type="SUPFAM" id="SSF53756">
    <property type="entry name" value="UDP-Glycosyltransferase/glycogen phosphorylase"/>
    <property type="match status" value="1"/>
</dbReference>
<dbReference type="Gene3D" id="3.40.50.12580">
    <property type="match status" value="1"/>
</dbReference>
<feature type="domain" description="UDP-N-acetylglucosamine 2-epimerase" evidence="2">
    <location>
        <begin position="170"/>
        <end position="328"/>
    </location>
</feature>
<dbReference type="KEGG" id="tvd:SG34_018390"/>
<gene>
    <name evidence="3" type="ORF">SG34_018390</name>
</gene>
<dbReference type="EMBL" id="CP059733">
    <property type="protein sequence ID" value="WDE03360.1"/>
    <property type="molecule type" value="Genomic_DNA"/>
</dbReference>
<evidence type="ECO:0000259" key="2">
    <source>
        <dbReference type="Pfam" id="PF02350"/>
    </source>
</evidence>
<dbReference type="RefSeq" id="WP_044837373.1">
    <property type="nucleotide sequence ID" value="NZ_CP059733.1"/>
</dbReference>
<evidence type="ECO:0000313" key="4">
    <source>
        <dbReference type="Proteomes" id="UP000032352"/>
    </source>
</evidence>
<dbReference type="PIRSF" id="PIRSF028458">
    <property type="entry name" value="UCP028458_glyceroPtfrase"/>
    <property type="match status" value="1"/>
</dbReference>
<protein>
    <submittedName>
        <fullName evidence="3">CDP-glycerol--glycerophosphate glycerophosphotransferase</fullName>
    </submittedName>
</protein>
<comment type="similarity">
    <text evidence="1">Belongs to the UDP-N-acetylglucosamine 2-epimerase family.</text>
</comment>
<dbReference type="Proteomes" id="UP000032352">
    <property type="component" value="Chromosome"/>
</dbReference>
<proteinExistence type="inferred from homology"/>
<evidence type="ECO:0000256" key="1">
    <source>
        <dbReference type="RuleBase" id="RU003513"/>
    </source>
</evidence>
<dbReference type="InterPro" id="IPR003331">
    <property type="entry name" value="UDP_GlcNAc_Epimerase_2_dom"/>
</dbReference>
<dbReference type="AlphaFoldDB" id="A0AAF0C7N8"/>
<reference evidence="3 4" key="1">
    <citation type="journal article" date="2015" name="Genome Announc.">
        <title>Draft Genome Sequences of Marine Isolates of Thalassomonas viridans and Thalassomonas actiniarum.</title>
        <authorList>
            <person name="Olonade I."/>
            <person name="van Zyl L.J."/>
            <person name="Trindade M."/>
        </authorList>
    </citation>
    <scope>NUCLEOTIDE SEQUENCE [LARGE SCALE GENOMIC DNA]</scope>
    <source>
        <strain evidence="3 4">XOM25</strain>
    </source>
</reference>
<keyword evidence="1" id="KW-0413">Isomerase</keyword>
<organism evidence="3 4">
    <name type="scientific">Thalassomonas viridans</name>
    <dbReference type="NCBI Taxonomy" id="137584"/>
    <lineage>
        <taxon>Bacteria</taxon>
        <taxon>Pseudomonadati</taxon>
        <taxon>Pseudomonadota</taxon>
        <taxon>Gammaproteobacteria</taxon>
        <taxon>Alteromonadales</taxon>
        <taxon>Colwelliaceae</taxon>
        <taxon>Thalassomonas</taxon>
    </lineage>
</organism>